<gene>
    <name evidence="2" type="ORF">FHX34_10863</name>
</gene>
<evidence type="ECO:0000313" key="2">
    <source>
        <dbReference type="EMBL" id="TWG09348.1"/>
    </source>
</evidence>
<reference evidence="2 3" key="1">
    <citation type="submission" date="2019-06" db="EMBL/GenBank/DDBJ databases">
        <title>Sequencing the genomes of 1000 actinobacteria strains.</title>
        <authorList>
            <person name="Klenk H.-P."/>
        </authorList>
    </citation>
    <scope>NUCLEOTIDE SEQUENCE [LARGE SCALE GENOMIC DNA]</scope>
    <source>
        <strain evidence="2 3">DSM 43866</strain>
    </source>
</reference>
<feature type="transmembrane region" description="Helical" evidence="1">
    <location>
        <begin position="103"/>
        <end position="126"/>
    </location>
</feature>
<feature type="transmembrane region" description="Helical" evidence="1">
    <location>
        <begin position="32"/>
        <end position="57"/>
    </location>
</feature>
<accession>A0A561VCL3</accession>
<dbReference type="RefSeq" id="WP_122978436.1">
    <property type="nucleotide sequence ID" value="NZ_BOMX01000156.1"/>
</dbReference>
<protein>
    <submittedName>
        <fullName evidence="2">Uncharacterized protein</fullName>
    </submittedName>
</protein>
<proteinExistence type="predicted"/>
<dbReference type="Proteomes" id="UP000320239">
    <property type="component" value="Unassembled WGS sequence"/>
</dbReference>
<keyword evidence="3" id="KW-1185">Reference proteome</keyword>
<keyword evidence="1" id="KW-1133">Transmembrane helix</keyword>
<name>A0A561VCL3_ACTTI</name>
<sequence length="139" mass="14758">MRRVLVASGLLIMAYALVGAVADGQVDLLGVLVFGVAVLLLHDAVFVPLLLAGGALIRRLVPVRWQTTARAVAVIDLAVAVVGLPLVAGFGRRADDPSVLPRPYATGLLLIVVATAVTAVLGRKGIERWRGGRRRRRPR</sequence>
<comment type="caution">
    <text evidence="2">The sequence shown here is derived from an EMBL/GenBank/DDBJ whole genome shotgun (WGS) entry which is preliminary data.</text>
</comment>
<feature type="transmembrane region" description="Helical" evidence="1">
    <location>
        <begin position="69"/>
        <end position="91"/>
    </location>
</feature>
<dbReference type="EMBL" id="VIWY01000008">
    <property type="protein sequence ID" value="TWG09348.1"/>
    <property type="molecule type" value="Genomic_DNA"/>
</dbReference>
<keyword evidence="1" id="KW-0472">Membrane</keyword>
<keyword evidence="1" id="KW-0812">Transmembrane</keyword>
<evidence type="ECO:0000313" key="3">
    <source>
        <dbReference type="Proteomes" id="UP000320239"/>
    </source>
</evidence>
<dbReference type="AlphaFoldDB" id="A0A561VCL3"/>
<organism evidence="2 3">
    <name type="scientific">Actinoplanes teichomyceticus</name>
    <dbReference type="NCBI Taxonomy" id="1867"/>
    <lineage>
        <taxon>Bacteria</taxon>
        <taxon>Bacillati</taxon>
        <taxon>Actinomycetota</taxon>
        <taxon>Actinomycetes</taxon>
        <taxon>Micromonosporales</taxon>
        <taxon>Micromonosporaceae</taxon>
        <taxon>Actinoplanes</taxon>
    </lineage>
</organism>
<evidence type="ECO:0000256" key="1">
    <source>
        <dbReference type="SAM" id="Phobius"/>
    </source>
</evidence>